<accession>A0A2T8ILA0</accession>
<dbReference type="EMBL" id="CM008050">
    <property type="protein sequence ID" value="PVH38457.1"/>
    <property type="molecule type" value="Genomic_DNA"/>
</dbReference>
<feature type="transmembrane region" description="Helical" evidence="1">
    <location>
        <begin position="12"/>
        <end position="33"/>
    </location>
</feature>
<proteinExistence type="predicted"/>
<keyword evidence="1" id="KW-0812">Transmembrane</keyword>
<name>A0A2T8ILA0_9POAL</name>
<sequence length="56" mass="6760">MCKTLLYRKQTLALSLIYHVHDFYLALSLIYHVHDFYYPPPWVWLDLLSTYVLTLA</sequence>
<dbReference type="Gramene" id="PVH38457">
    <property type="protein sequence ID" value="PVH38457"/>
    <property type="gene ID" value="PAHAL_5G263300"/>
</dbReference>
<evidence type="ECO:0000313" key="2">
    <source>
        <dbReference type="EMBL" id="PVH38457.1"/>
    </source>
</evidence>
<evidence type="ECO:0000256" key="1">
    <source>
        <dbReference type="SAM" id="Phobius"/>
    </source>
</evidence>
<dbReference type="AlphaFoldDB" id="A0A2T8ILA0"/>
<reference evidence="2" key="1">
    <citation type="submission" date="2018-04" db="EMBL/GenBank/DDBJ databases">
        <title>WGS assembly of Panicum hallii.</title>
        <authorList>
            <person name="Lovell J."/>
            <person name="Jenkins J."/>
            <person name="Lowry D."/>
            <person name="Mamidi S."/>
            <person name="Sreedasyam A."/>
            <person name="Weng X."/>
            <person name="Barry K."/>
            <person name="Bonette J."/>
            <person name="Campitelli B."/>
            <person name="Daum C."/>
            <person name="Gordon S."/>
            <person name="Gould B."/>
            <person name="Lipzen A."/>
            <person name="Macqueen A."/>
            <person name="Palacio-Mejia J."/>
            <person name="Plott C."/>
            <person name="Shakirov E."/>
            <person name="Shu S."/>
            <person name="Yoshinaga Y."/>
            <person name="Zane M."/>
            <person name="Rokhsar D."/>
            <person name="Grimwood J."/>
            <person name="Schmutz J."/>
            <person name="Juenger T."/>
        </authorList>
    </citation>
    <scope>NUCLEOTIDE SEQUENCE [LARGE SCALE GENOMIC DNA]</scope>
    <source>
        <strain evidence="2">FIL2</strain>
    </source>
</reference>
<dbReference type="Proteomes" id="UP000243499">
    <property type="component" value="Chromosome 5"/>
</dbReference>
<keyword evidence="1" id="KW-0472">Membrane</keyword>
<protein>
    <submittedName>
        <fullName evidence="2">Uncharacterized protein</fullName>
    </submittedName>
</protein>
<keyword evidence="1" id="KW-1133">Transmembrane helix</keyword>
<gene>
    <name evidence="2" type="ORF">PAHAL_5G263300</name>
</gene>
<organism evidence="2">
    <name type="scientific">Panicum hallii</name>
    <dbReference type="NCBI Taxonomy" id="206008"/>
    <lineage>
        <taxon>Eukaryota</taxon>
        <taxon>Viridiplantae</taxon>
        <taxon>Streptophyta</taxon>
        <taxon>Embryophyta</taxon>
        <taxon>Tracheophyta</taxon>
        <taxon>Spermatophyta</taxon>
        <taxon>Magnoliopsida</taxon>
        <taxon>Liliopsida</taxon>
        <taxon>Poales</taxon>
        <taxon>Poaceae</taxon>
        <taxon>PACMAD clade</taxon>
        <taxon>Panicoideae</taxon>
        <taxon>Panicodae</taxon>
        <taxon>Paniceae</taxon>
        <taxon>Panicinae</taxon>
        <taxon>Panicum</taxon>
        <taxon>Panicum sect. Panicum</taxon>
    </lineage>
</organism>